<protein>
    <submittedName>
        <fullName evidence="3">SAM-dependent methyltransferase</fullName>
    </submittedName>
</protein>
<dbReference type="EMBL" id="WKZA01000016">
    <property type="protein sequence ID" value="MSA94482.1"/>
    <property type="molecule type" value="Genomic_DNA"/>
</dbReference>
<reference evidence="4" key="1">
    <citation type="submission" date="2018-05" db="EMBL/GenBank/DDBJ databases">
        <title>Genome Sequencing of selected type strains of the family Eggerthellaceae.</title>
        <authorList>
            <person name="Danylec N."/>
            <person name="Stoll D.A."/>
            <person name="Doetsch A."/>
            <person name="Huch M."/>
        </authorList>
    </citation>
    <scope>NUCLEOTIDE SEQUENCE [LARGE SCALE GENOMIC DNA]</scope>
    <source>
        <strain evidence="4">DSM 27213</strain>
    </source>
</reference>
<reference evidence="3" key="3">
    <citation type="journal article" date="2019" name="Microbiol. Resour. Announc.">
        <title>Draft Genome Sequences of Type Strains of Gordonibacter faecihominis, Paraeggerthella hongkongensis, Parvibacter caecicola,Slackia equolifaciens, Slackia faecicanis, and Slackia isoflavoniconvertens.</title>
        <authorList>
            <person name="Danylec N."/>
            <person name="Stoll D.A."/>
            <person name="Dotsch A."/>
            <person name="Huch M."/>
        </authorList>
    </citation>
    <scope>NUCLEOTIDE SEQUENCE</scope>
    <source>
        <strain evidence="3">DSM 27213</strain>
    </source>
</reference>
<dbReference type="EMBL" id="QIBW01000008">
    <property type="protein sequence ID" value="ROT89704.1"/>
    <property type="molecule type" value="Genomic_DNA"/>
</dbReference>
<dbReference type="Pfam" id="PF18978">
    <property type="entry name" value="DUF5714"/>
    <property type="match status" value="1"/>
</dbReference>
<evidence type="ECO:0000259" key="1">
    <source>
        <dbReference type="Pfam" id="PF18978"/>
    </source>
</evidence>
<comment type="caution">
    <text evidence="3">The sequence shown here is derived from an EMBL/GenBank/DDBJ whole genome shotgun (WGS) entry which is preliminary data.</text>
</comment>
<evidence type="ECO:0000313" key="4">
    <source>
        <dbReference type="Proteomes" id="UP000285258"/>
    </source>
</evidence>
<proteinExistence type="predicted"/>
<organism evidence="3 4">
    <name type="scientific">Gordonibacter urolithinfaciens</name>
    <dbReference type="NCBI Taxonomy" id="1335613"/>
    <lineage>
        <taxon>Bacteria</taxon>
        <taxon>Bacillati</taxon>
        <taxon>Actinomycetota</taxon>
        <taxon>Coriobacteriia</taxon>
        <taxon>Eggerthellales</taxon>
        <taxon>Eggerthellaceae</taxon>
        <taxon>Gordonibacter</taxon>
    </lineage>
</organism>
<accession>A0A423UJX0</accession>
<evidence type="ECO:0000313" key="3">
    <source>
        <dbReference type="EMBL" id="ROT89704.1"/>
    </source>
</evidence>
<dbReference type="InterPro" id="IPR043768">
    <property type="entry name" value="DUF5714"/>
</dbReference>
<evidence type="ECO:0000313" key="2">
    <source>
        <dbReference type="EMBL" id="MSA94482.1"/>
    </source>
</evidence>
<dbReference type="AlphaFoldDB" id="A0A423UJX0"/>
<sequence>MSAGLAICLVCGKPLDYFEEAREVACHICGKKETGHSVCTAGHYVCDACHRKGGVDHAMEYCSSADSRNPVEMAMAMMDDKSIFPNGPEHHTLVGAALLAAYKNAGGDLDLPRALAEMRNRSMNVPGGACGLWGACGAAVSAGMYWSIVSGSTPMTRGPWAETQRLTSRILGRLADLGGPRCCKRTGFVALQEAAAYTAELSGVEMEMPERITCRYYHRNRECLKVGCPFFPCPA</sequence>
<evidence type="ECO:0000313" key="5">
    <source>
        <dbReference type="Proteomes" id="UP000462865"/>
    </source>
</evidence>
<dbReference type="RefSeq" id="WP_096226969.1">
    <property type="nucleotide sequence ID" value="NZ_CP168029.1"/>
</dbReference>
<dbReference type="GO" id="GO:0008168">
    <property type="term" value="F:methyltransferase activity"/>
    <property type="evidence" value="ECO:0007669"/>
    <property type="project" value="UniProtKB-KW"/>
</dbReference>
<dbReference type="Proteomes" id="UP000285258">
    <property type="component" value="Unassembled WGS sequence"/>
</dbReference>
<keyword evidence="3" id="KW-0489">Methyltransferase</keyword>
<feature type="domain" description="DUF5714" evidence="1">
    <location>
        <begin position="60"/>
        <end position="231"/>
    </location>
</feature>
<reference evidence="3" key="2">
    <citation type="journal article" date="2019" name="Int. J. Syst. Evol. Microbiol.">
        <title>Gordonibacter faecihominis is a later heterotypic synonym of Gordonibacter urolithinfaciens.</title>
        <authorList>
            <person name="Danylec N."/>
            <person name="Stoll D.A."/>
            <person name="Huch M."/>
        </authorList>
    </citation>
    <scope>NUCLEOTIDE SEQUENCE</scope>
    <source>
        <strain evidence="3">DSM 27213</strain>
    </source>
</reference>
<gene>
    <name evidence="3" type="ORF">DMP12_08145</name>
    <name evidence="2" type="ORF">GKG38_05305</name>
</gene>
<dbReference type="GO" id="GO:0032259">
    <property type="term" value="P:methylation"/>
    <property type="evidence" value="ECO:0007669"/>
    <property type="project" value="UniProtKB-KW"/>
</dbReference>
<dbReference type="Proteomes" id="UP000462865">
    <property type="component" value="Unassembled WGS sequence"/>
</dbReference>
<keyword evidence="3" id="KW-0808">Transferase</keyword>
<name>A0A423UJX0_9ACTN</name>
<reference evidence="2 5" key="4">
    <citation type="journal article" date="2019" name="Nat. Med.">
        <title>A library of human gut bacterial isolates paired with longitudinal multiomics data enables mechanistic microbiome research.</title>
        <authorList>
            <person name="Poyet M."/>
            <person name="Groussin M."/>
            <person name="Gibbons S.M."/>
            <person name="Avila-Pacheco J."/>
            <person name="Jiang X."/>
            <person name="Kearney S.M."/>
            <person name="Perrotta A.R."/>
            <person name="Berdy B."/>
            <person name="Zhao S."/>
            <person name="Lieberman T.D."/>
            <person name="Swanson P.K."/>
            <person name="Smith M."/>
            <person name="Roesemann S."/>
            <person name="Alexander J.E."/>
            <person name="Rich S.A."/>
            <person name="Livny J."/>
            <person name="Vlamakis H."/>
            <person name="Clish C."/>
            <person name="Bullock K."/>
            <person name="Deik A."/>
            <person name="Scott J."/>
            <person name="Pierce K.A."/>
            <person name="Xavier R.J."/>
            <person name="Alm E.J."/>
        </authorList>
    </citation>
    <scope>NUCLEOTIDE SEQUENCE [LARGE SCALE GENOMIC DNA]</scope>
    <source>
        <strain evidence="2 5">BIOML-A1</strain>
    </source>
</reference>